<keyword evidence="10" id="KW-1185">Reference proteome</keyword>
<keyword evidence="5 7" id="KW-1133">Transmembrane helix</keyword>
<comment type="similarity">
    <text evidence="2">Belongs to the ABC-4 integral membrane protein family. LolC/E subfamily.</text>
</comment>
<proteinExistence type="inferred from homology"/>
<comment type="subcellular location">
    <subcellularLocation>
        <location evidence="1">Cell membrane</location>
        <topology evidence="1">Multi-pass membrane protein</topology>
    </subcellularLocation>
</comment>
<feature type="transmembrane region" description="Helical" evidence="7">
    <location>
        <begin position="298"/>
        <end position="326"/>
    </location>
</feature>
<evidence type="ECO:0000256" key="4">
    <source>
        <dbReference type="ARBA" id="ARBA00022692"/>
    </source>
</evidence>
<evidence type="ECO:0000256" key="1">
    <source>
        <dbReference type="ARBA" id="ARBA00004651"/>
    </source>
</evidence>
<keyword evidence="3" id="KW-1003">Cell membrane</keyword>
<evidence type="ECO:0000259" key="8">
    <source>
        <dbReference type="Pfam" id="PF02687"/>
    </source>
</evidence>
<dbReference type="InterPro" id="IPR051447">
    <property type="entry name" value="Lipoprotein-release_system"/>
</dbReference>
<feature type="transmembrane region" description="Helical" evidence="7">
    <location>
        <begin position="346"/>
        <end position="371"/>
    </location>
</feature>
<evidence type="ECO:0000256" key="7">
    <source>
        <dbReference type="SAM" id="Phobius"/>
    </source>
</evidence>
<dbReference type="EMBL" id="NTJD01000001">
    <property type="protein sequence ID" value="PCD77763.1"/>
    <property type="molecule type" value="Genomic_DNA"/>
</dbReference>
<accession>A0A2A4CP46</accession>
<gene>
    <name evidence="9" type="ORF">CLN94_00085</name>
</gene>
<dbReference type="PANTHER" id="PTHR30489">
    <property type="entry name" value="LIPOPROTEIN-RELEASING SYSTEM TRANSMEMBRANE PROTEIN LOLE"/>
    <property type="match status" value="1"/>
</dbReference>
<dbReference type="PANTHER" id="PTHR30489:SF0">
    <property type="entry name" value="LIPOPROTEIN-RELEASING SYSTEM TRANSMEMBRANE PROTEIN LOLE"/>
    <property type="match status" value="1"/>
</dbReference>
<dbReference type="GO" id="GO:0098797">
    <property type="term" value="C:plasma membrane protein complex"/>
    <property type="evidence" value="ECO:0007669"/>
    <property type="project" value="TreeGrafter"/>
</dbReference>
<dbReference type="InterPro" id="IPR003838">
    <property type="entry name" value="ABC3_permease_C"/>
</dbReference>
<dbReference type="Proteomes" id="UP000243507">
    <property type="component" value="Unassembled WGS sequence"/>
</dbReference>
<protein>
    <submittedName>
        <fullName evidence="9">ABC transporter permease</fullName>
    </submittedName>
</protein>
<evidence type="ECO:0000256" key="5">
    <source>
        <dbReference type="ARBA" id="ARBA00022989"/>
    </source>
</evidence>
<dbReference type="AlphaFoldDB" id="A0A2A4CP46"/>
<evidence type="ECO:0000313" key="9">
    <source>
        <dbReference type="EMBL" id="PCD77763.1"/>
    </source>
</evidence>
<dbReference type="GO" id="GO:0044874">
    <property type="term" value="P:lipoprotein localization to outer membrane"/>
    <property type="evidence" value="ECO:0007669"/>
    <property type="project" value="TreeGrafter"/>
</dbReference>
<feature type="transmembrane region" description="Helical" evidence="7">
    <location>
        <begin position="243"/>
        <end position="261"/>
    </location>
</feature>
<sequence>MIRWLRRQRSLADYTLAALARRRGKNLALVAIYAVVVFFVASAMFFAAALRSESTAVLADAPEIVVQRLVLGRQDLIGAEAIDKVAAIRGVTDVKGRLWGYFYDRINGANYTVMVPDDPEMIPEPRSVIVGEGIPRARGFTWKGSPLFLSRETGDLKKFRISRTFGTDSALMTADLVLMNEADFRDFFGIAPGFYTDVVARVRNPQEVAKIVEKAGYAMPEMRFVTRNDIIRTYQKVFDWREGLLAALAGAALLAFAIFAAEKASGLSAEEAREIGILKAIGWDTRDVISMKLWEGGLVSLGAFLLGAVTAYLHVFFFGGTLFAPVLKGWAVIYPEFDLSPHIDGLQLTTLALLTTVPYIAATLVPIWRAASADPDAIMR</sequence>
<keyword evidence="6 7" id="KW-0472">Membrane</keyword>
<feature type="transmembrane region" description="Helical" evidence="7">
    <location>
        <begin position="27"/>
        <end position="50"/>
    </location>
</feature>
<evidence type="ECO:0000256" key="6">
    <source>
        <dbReference type="ARBA" id="ARBA00023136"/>
    </source>
</evidence>
<evidence type="ECO:0000256" key="2">
    <source>
        <dbReference type="ARBA" id="ARBA00005236"/>
    </source>
</evidence>
<dbReference type="OrthoDB" id="8522929at2"/>
<name>A0A2A4CP46_9RHOB</name>
<evidence type="ECO:0000313" key="10">
    <source>
        <dbReference type="Proteomes" id="UP000243507"/>
    </source>
</evidence>
<dbReference type="RefSeq" id="WP_096429779.1">
    <property type="nucleotide sequence ID" value="NZ_NTJD01000001.1"/>
</dbReference>
<reference evidence="9 10" key="1">
    <citation type="submission" date="2017-09" db="EMBL/GenBank/DDBJ databases">
        <title>A multilocus sequence analysis scheme for characterization of bacteria in the genus Thioclava.</title>
        <authorList>
            <person name="Liu Y."/>
            <person name="Shao Z."/>
        </authorList>
    </citation>
    <scope>NUCLEOTIDE SEQUENCE [LARGE SCALE GENOMIC DNA]</scope>
    <source>
        <strain evidence="9 10">CAU 1312</strain>
    </source>
</reference>
<dbReference type="Pfam" id="PF02687">
    <property type="entry name" value="FtsX"/>
    <property type="match status" value="1"/>
</dbReference>
<comment type="caution">
    <text evidence="9">The sequence shown here is derived from an EMBL/GenBank/DDBJ whole genome shotgun (WGS) entry which is preliminary data.</text>
</comment>
<evidence type="ECO:0000256" key="3">
    <source>
        <dbReference type="ARBA" id="ARBA00022475"/>
    </source>
</evidence>
<feature type="domain" description="ABC3 transporter permease C-terminal" evidence="8">
    <location>
        <begin position="269"/>
        <end position="375"/>
    </location>
</feature>
<keyword evidence="4 7" id="KW-0812">Transmembrane</keyword>
<organism evidence="9 10">
    <name type="scientific">Pseudothioclava arenosa</name>
    <dbReference type="NCBI Taxonomy" id="1795308"/>
    <lineage>
        <taxon>Bacteria</taxon>
        <taxon>Pseudomonadati</taxon>
        <taxon>Pseudomonadota</taxon>
        <taxon>Alphaproteobacteria</taxon>
        <taxon>Rhodobacterales</taxon>
        <taxon>Paracoccaceae</taxon>
        <taxon>Pseudothioclava</taxon>
    </lineage>
</organism>